<dbReference type="Proteomes" id="UP000539710">
    <property type="component" value="Unassembled WGS sequence"/>
</dbReference>
<dbReference type="Proteomes" id="UP000515349">
    <property type="component" value="Chromosome"/>
</dbReference>
<accession>A0A7D7LMY3</accession>
<evidence type="ECO:0000313" key="5">
    <source>
        <dbReference type="Proteomes" id="UP000539710"/>
    </source>
</evidence>
<dbReference type="EMBL" id="JACEUX010000001">
    <property type="protein sequence ID" value="MBA5245754.1"/>
    <property type="molecule type" value="Genomic_DNA"/>
</dbReference>
<dbReference type="InterPro" id="IPR036866">
    <property type="entry name" value="RibonucZ/Hydroxyglut_hydro"/>
</dbReference>
<gene>
    <name evidence="3" type="ORF">H1R16_02180</name>
    <name evidence="2" type="ORF">H2507_01090</name>
</gene>
<dbReference type="RefSeq" id="WP_181885874.1">
    <property type="nucleotide sequence ID" value="NZ_CP059472.1"/>
</dbReference>
<keyword evidence="2" id="KW-0378">Hydrolase</keyword>
<proteinExistence type="predicted"/>
<evidence type="ECO:0000259" key="1">
    <source>
        <dbReference type="SMART" id="SM00849"/>
    </source>
</evidence>
<dbReference type="PANTHER" id="PTHR42951">
    <property type="entry name" value="METALLO-BETA-LACTAMASE DOMAIN-CONTAINING"/>
    <property type="match status" value="1"/>
</dbReference>
<dbReference type="InterPro" id="IPR001279">
    <property type="entry name" value="Metallo-B-lactamas"/>
</dbReference>
<dbReference type="GO" id="GO:0016787">
    <property type="term" value="F:hydrolase activity"/>
    <property type="evidence" value="ECO:0007669"/>
    <property type="project" value="UniProtKB-KW"/>
</dbReference>
<dbReference type="SUPFAM" id="SSF56281">
    <property type="entry name" value="Metallo-hydrolase/oxidoreductase"/>
    <property type="match status" value="1"/>
</dbReference>
<dbReference type="PANTHER" id="PTHR42951:SF17">
    <property type="entry name" value="METALLO-BETA-LACTAMASE DOMAIN-CONTAINING PROTEIN"/>
    <property type="match status" value="1"/>
</dbReference>
<dbReference type="CDD" id="cd07721">
    <property type="entry name" value="yflN-like_MBL-fold"/>
    <property type="match status" value="1"/>
</dbReference>
<dbReference type="InterPro" id="IPR050855">
    <property type="entry name" value="NDM-1-like"/>
</dbReference>
<protein>
    <submittedName>
        <fullName evidence="3">MBL fold metallo-hydrolase</fullName>
    </submittedName>
</protein>
<dbReference type="Gene3D" id="3.60.15.10">
    <property type="entry name" value="Ribonuclease Z/Hydroxyacylglutathione hydrolase-like"/>
    <property type="match status" value="1"/>
</dbReference>
<evidence type="ECO:0000313" key="2">
    <source>
        <dbReference type="EMBL" id="MBA5245754.1"/>
    </source>
</evidence>
<reference evidence="2" key="3">
    <citation type="submission" date="2020-07" db="EMBL/GenBank/DDBJ databases">
        <authorList>
            <person name="Yang C."/>
        </authorList>
    </citation>
    <scope>NUCLEOTIDE SEQUENCE</scope>
    <source>
        <strain evidence="2">Cx-624</strain>
    </source>
</reference>
<dbReference type="Pfam" id="PF00753">
    <property type="entry name" value="Lactamase_B"/>
    <property type="match status" value="1"/>
</dbReference>
<organism evidence="3 4">
    <name type="scientific">Marnyiella aurantia</name>
    <dbReference type="NCBI Taxonomy" id="2758037"/>
    <lineage>
        <taxon>Bacteria</taxon>
        <taxon>Pseudomonadati</taxon>
        <taxon>Bacteroidota</taxon>
        <taxon>Flavobacteriia</taxon>
        <taxon>Flavobacteriales</taxon>
        <taxon>Weeksellaceae</taxon>
        <taxon>Marnyiella</taxon>
    </lineage>
</organism>
<dbReference type="KEGG" id="cbau:H1R16_02180"/>
<feature type="domain" description="Metallo-beta-lactamase" evidence="1">
    <location>
        <begin position="34"/>
        <end position="242"/>
    </location>
</feature>
<reference evidence="5" key="2">
    <citation type="submission" date="2020-07" db="EMBL/GenBank/DDBJ databases">
        <title>Flavobacterium sp. xlx-214.</title>
        <authorList>
            <person name="Yang C."/>
        </authorList>
    </citation>
    <scope>NUCLEOTIDE SEQUENCE [LARGE SCALE GENOMIC DNA]</scope>
    <source>
        <strain evidence="5">CX-624</strain>
    </source>
</reference>
<evidence type="ECO:0000313" key="4">
    <source>
        <dbReference type="Proteomes" id="UP000515349"/>
    </source>
</evidence>
<dbReference type="AlphaFoldDB" id="A0A7D7LMY3"/>
<name>A0A7D7LMY3_9FLAO</name>
<reference evidence="3 4" key="1">
    <citation type="submission" date="2020-07" db="EMBL/GenBank/DDBJ databases">
        <title>Chryseobacterium sp.cx-624.</title>
        <authorList>
            <person name="Yang C."/>
        </authorList>
    </citation>
    <scope>NUCLEOTIDE SEQUENCE [LARGE SCALE GENOMIC DNA]</scope>
    <source>
        <strain evidence="3">Cx-624</strain>
        <strain evidence="4">cx-624</strain>
    </source>
</reference>
<dbReference type="SMART" id="SM00849">
    <property type="entry name" value="Lactamase_B"/>
    <property type="match status" value="1"/>
</dbReference>
<dbReference type="EMBL" id="CP059472">
    <property type="protein sequence ID" value="QMS98842.1"/>
    <property type="molecule type" value="Genomic_DNA"/>
</dbReference>
<evidence type="ECO:0000313" key="3">
    <source>
        <dbReference type="EMBL" id="QMS98842.1"/>
    </source>
</evidence>
<sequence length="279" mass="30928">MKQSKDNKIIPMTSVDSGKLREVRPDVAYYTNQIVNLVMIGHPDSDWVLVDAGMPFSGREILKVTKERFGENNPPKAIILTHGHFDHVGSIVDLVAEWKVPVYAHPLEFPFLTGQQAYPEPDVSVEGGLLAKISAYYPNEPVNIQDVLKEIPEGSVPFQSDWQWIHVPGHSPGQIALFRKSDGVLISADALITVRQDSMYRVLVQKEEVCGPPVYLTADWPGALNSVRKLEALNPTTLVPGHGTAMSGDELKSGLEHLLANWEEEAVPDYGKWVKQSDT</sequence>
<keyword evidence="5" id="KW-1185">Reference proteome</keyword>